<organism evidence="8 9">
    <name type="scientific">Pyrocoelia pectoralis</name>
    <dbReference type="NCBI Taxonomy" id="417401"/>
    <lineage>
        <taxon>Eukaryota</taxon>
        <taxon>Metazoa</taxon>
        <taxon>Ecdysozoa</taxon>
        <taxon>Arthropoda</taxon>
        <taxon>Hexapoda</taxon>
        <taxon>Insecta</taxon>
        <taxon>Pterygota</taxon>
        <taxon>Neoptera</taxon>
        <taxon>Endopterygota</taxon>
        <taxon>Coleoptera</taxon>
        <taxon>Polyphaga</taxon>
        <taxon>Elateriformia</taxon>
        <taxon>Elateroidea</taxon>
        <taxon>Lampyridae</taxon>
        <taxon>Lampyrinae</taxon>
        <taxon>Pyrocoelia</taxon>
    </lineage>
</organism>
<dbReference type="PROSITE" id="PS00135">
    <property type="entry name" value="TRYPSIN_SER"/>
    <property type="match status" value="1"/>
</dbReference>
<sequence length="624" mass="71494">MRQVSTIPVVIIRHKQILRLTIILKRPTEFHHKLKAWRPSGKKTGNYKTIIWGKINTVTSTPVHTSFVNPSTEVFKVQYPFRQSYASAYNDGTGNHAVTKRLGNQWEEKPILTGNKTRKRTKTTNWNTIRRLWLCFYIPIKKIIVTQTAWINLVGSVSCLSLSGINTIYKIRYIRLFINKMISALQSRIVNGRNAAPGRFRYIVSLQKYHYHGCGGSILDQYNVITAAHCLEGDITNYYVQYGVHKIVPNDVNLIQVKKEFIHESFNPRARVHDIAILRILGDASEHLQRITIRILSVKECRKTYKFWFWKEYHICAGNRRDVRKGPCRGDSGSPLVIKAKLAGITSWSYKTNDMCGLKENPSIFTKVSPYVNWIKEQFKIINLFKIISALQSRIVNGRNAAPGRFRYIVSLQKNHYHACGGSIINRNNVITAAHCLEGDITDYCIQYGVHKIVPNDVNLIQIKKEFIHESFNPRARAHDIAVLRLSSPLSFNSKSVRPIRLPTQGKKYRVYSRGVTAGWGSVDGYASEHLQRITIHILSVKECRKAYQFWFWKEYHICAGNRRDVRKGPCVGDSGSPLIIKGKLAGLHSWGYKTNGICGLKEHPGIFTKVSQYVNWIKQVSKI</sequence>
<dbReference type="Proteomes" id="UP001329430">
    <property type="component" value="Chromosome 3"/>
</dbReference>
<dbReference type="PROSITE" id="PS00134">
    <property type="entry name" value="TRYPSIN_HIS"/>
    <property type="match status" value="1"/>
</dbReference>
<dbReference type="InterPro" id="IPR033116">
    <property type="entry name" value="TRYPSIN_SER"/>
</dbReference>
<dbReference type="InterPro" id="IPR009003">
    <property type="entry name" value="Peptidase_S1_PA"/>
</dbReference>
<keyword evidence="5" id="KW-1015">Disulfide bond</keyword>
<dbReference type="Pfam" id="PF00089">
    <property type="entry name" value="Trypsin"/>
    <property type="match status" value="3"/>
</dbReference>
<evidence type="ECO:0000256" key="3">
    <source>
        <dbReference type="ARBA" id="ARBA00022801"/>
    </source>
</evidence>
<dbReference type="SMART" id="SM00020">
    <property type="entry name" value="Tryp_SPc"/>
    <property type="match status" value="2"/>
</dbReference>
<dbReference type="PROSITE" id="PS50240">
    <property type="entry name" value="TRYPSIN_DOM"/>
    <property type="match status" value="2"/>
</dbReference>
<dbReference type="InterPro" id="IPR018114">
    <property type="entry name" value="TRYPSIN_HIS"/>
</dbReference>
<evidence type="ECO:0000313" key="8">
    <source>
        <dbReference type="EMBL" id="KAK5645604.1"/>
    </source>
</evidence>
<dbReference type="PANTHER" id="PTHR24276">
    <property type="entry name" value="POLYSERASE-RELATED"/>
    <property type="match status" value="1"/>
</dbReference>
<dbReference type="InterPro" id="IPR001254">
    <property type="entry name" value="Trypsin_dom"/>
</dbReference>
<keyword evidence="9" id="KW-1185">Reference proteome</keyword>
<keyword evidence="4 6" id="KW-0720">Serine protease</keyword>
<evidence type="ECO:0000256" key="5">
    <source>
        <dbReference type="ARBA" id="ARBA00023157"/>
    </source>
</evidence>
<evidence type="ECO:0000313" key="9">
    <source>
        <dbReference type="Proteomes" id="UP001329430"/>
    </source>
</evidence>
<accession>A0AAN7VKS6</accession>
<dbReference type="InterPro" id="IPR001314">
    <property type="entry name" value="Peptidase_S1A"/>
</dbReference>
<dbReference type="GO" id="GO:0006508">
    <property type="term" value="P:proteolysis"/>
    <property type="evidence" value="ECO:0007669"/>
    <property type="project" value="UniProtKB-KW"/>
</dbReference>
<evidence type="ECO:0000256" key="6">
    <source>
        <dbReference type="RuleBase" id="RU363034"/>
    </source>
</evidence>
<name>A0AAN7VKS6_9COLE</name>
<keyword evidence="3 6" id="KW-0378">Hydrolase</keyword>
<evidence type="ECO:0000259" key="7">
    <source>
        <dbReference type="PROSITE" id="PS50240"/>
    </source>
</evidence>
<gene>
    <name evidence="8" type="ORF">RI129_004068</name>
</gene>
<dbReference type="InterPro" id="IPR050430">
    <property type="entry name" value="Peptidase_S1"/>
</dbReference>
<dbReference type="AlphaFoldDB" id="A0AAN7VKS6"/>
<feature type="domain" description="Peptidase S1" evidence="7">
    <location>
        <begin position="189"/>
        <end position="380"/>
    </location>
</feature>
<evidence type="ECO:0000256" key="4">
    <source>
        <dbReference type="ARBA" id="ARBA00022825"/>
    </source>
</evidence>
<protein>
    <recommendedName>
        <fullName evidence="7">Peptidase S1 domain-containing protein</fullName>
    </recommendedName>
</protein>
<evidence type="ECO:0000256" key="2">
    <source>
        <dbReference type="ARBA" id="ARBA00022670"/>
    </source>
</evidence>
<dbReference type="CDD" id="cd00190">
    <property type="entry name" value="Tryp_SPc"/>
    <property type="match status" value="2"/>
</dbReference>
<dbReference type="FunFam" id="2.40.10.10:FF:000068">
    <property type="entry name" value="transmembrane protease serine 2"/>
    <property type="match status" value="1"/>
</dbReference>
<reference evidence="8 9" key="1">
    <citation type="journal article" date="2024" name="Insects">
        <title>An Improved Chromosome-Level Genome Assembly of the Firefly Pyrocoelia pectoralis.</title>
        <authorList>
            <person name="Fu X."/>
            <person name="Meyer-Rochow V.B."/>
            <person name="Ballantyne L."/>
            <person name="Zhu X."/>
        </authorList>
    </citation>
    <scope>NUCLEOTIDE SEQUENCE [LARGE SCALE GENOMIC DNA]</scope>
    <source>
        <strain evidence="8">XCY_ONT2</strain>
    </source>
</reference>
<keyword evidence="2 6" id="KW-0645">Protease</keyword>
<feature type="domain" description="Peptidase S1" evidence="7">
    <location>
        <begin position="395"/>
        <end position="623"/>
    </location>
</feature>
<proteinExistence type="inferred from homology"/>
<evidence type="ECO:0000256" key="1">
    <source>
        <dbReference type="ARBA" id="ARBA00007664"/>
    </source>
</evidence>
<dbReference type="PANTHER" id="PTHR24276:SF98">
    <property type="entry name" value="FI18310P1-RELATED"/>
    <property type="match status" value="1"/>
</dbReference>
<dbReference type="EMBL" id="JAVRBK010000003">
    <property type="protein sequence ID" value="KAK5645604.1"/>
    <property type="molecule type" value="Genomic_DNA"/>
</dbReference>
<dbReference type="SUPFAM" id="SSF50494">
    <property type="entry name" value="Trypsin-like serine proteases"/>
    <property type="match status" value="2"/>
</dbReference>
<comment type="caution">
    <text evidence="8">The sequence shown here is derived from an EMBL/GenBank/DDBJ whole genome shotgun (WGS) entry which is preliminary data.</text>
</comment>
<dbReference type="PRINTS" id="PR00722">
    <property type="entry name" value="CHYMOTRYPSIN"/>
</dbReference>
<dbReference type="Gene3D" id="2.40.10.10">
    <property type="entry name" value="Trypsin-like serine proteases"/>
    <property type="match status" value="3"/>
</dbReference>
<dbReference type="InterPro" id="IPR043504">
    <property type="entry name" value="Peptidase_S1_PA_chymotrypsin"/>
</dbReference>
<dbReference type="GO" id="GO:0004252">
    <property type="term" value="F:serine-type endopeptidase activity"/>
    <property type="evidence" value="ECO:0007669"/>
    <property type="project" value="InterPro"/>
</dbReference>
<comment type="similarity">
    <text evidence="1">Belongs to the peptidase S1 family.</text>
</comment>